<proteinExistence type="predicted"/>
<comment type="caution">
    <text evidence="1">The sequence shown here is derived from an EMBL/GenBank/DDBJ whole genome shotgun (WGS) entry which is preliminary data.</text>
</comment>
<evidence type="ECO:0000313" key="1">
    <source>
        <dbReference type="EMBL" id="KAI8531537.1"/>
    </source>
</evidence>
<reference evidence="1" key="1">
    <citation type="submission" date="2022-02" db="EMBL/GenBank/DDBJ databases">
        <title>Plant Genome Project.</title>
        <authorList>
            <person name="Zhang R.-G."/>
        </authorList>
    </citation>
    <scope>NUCLEOTIDE SEQUENCE</scope>
    <source>
        <strain evidence="1">AT1</strain>
    </source>
</reference>
<evidence type="ECO:0000313" key="2">
    <source>
        <dbReference type="Proteomes" id="UP001062846"/>
    </source>
</evidence>
<dbReference type="Proteomes" id="UP001062846">
    <property type="component" value="Chromosome 11"/>
</dbReference>
<organism evidence="1 2">
    <name type="scientific">Rhododendron molle</name>
    <name type="common">Chinese azalea</name>
    <name type="synonym">Azalea mollis</name>
    <dbReference type="NCBI Taxonomy" id="49168"/>
    <lineage>
        <taxon>Eukaryota</taxon>
        <taxon>Viridiplantae</taxon>
        <taxon>Streptophyta</taxon>
        <taxon>Embryophyta</taxon>
        <taxon>Tracheophyta</taxon>
        <taxon>Spermatophyta</taxon>
        <taxon>Magnoliopsida</taxon>
        <taxon>eudicotyledons</taxon>
        <taxon>Gunneridae</taxon>
        <taxon>Pentapetalae</taxon>
        <taxon>asterids</taxon>
        <taxon>Ericales</taxon>
        <taxon>Ericaceae</taxon>
        <taxon>Ericoideae</taxon>
        <taxon>Rhodoreae</taxon>
        <taxon>Rhododendron</taxon>
    </lineage>
</organism>
<keyword evidence="2" id="KW-1185">Reference proteome</keyword>
<protein>
    <submittedName>
        <fullName evidence="1">Uncharacterized protein</fullName>
    </submittedName>
</protein>
<gene>
    <name evidence="1" type="ORF">RHMOL_Rhmol11G0144200</name>
</gene>
<dbReference type="EMBL" id="CM046398">
    <property type="protein sequence ID" value="KAI8531537.1"/>
    <property type="molecule type" value="Genomic_DNA"/>
</dbReference>
<sequence>MTLPAILQPTPIQSQWLLPTTHDDRTDWLRLSRLGFHAKRAARPATSRPSSPTSFPVAEEEKAVESKGKTNERMMKKRSKIWHEKKCLLRSLVVDLPDDSTTATTTVVVALPAHPHRLAHPREQPETGSGAIIVIGLKNLLSSPLLSSLSLDSSPEPRRMMTGLDRNRPCGIFTSLYRTSQPQPPSIDGNPLSLRLQSTSHCDYS</sequence>
<accession>A0ACC0LT86</accession>
<name>A0ACC0LT86_RHOML</name>